<feature type="compositionally biased region" description="Low complexity" evidence="1">
    <location>
        <begin position="34"/>
        <end position="43"/>
    </location>
</feature>
<accession>A0A914WN08</accession>
<evidence type="ECO:0000313" key="2">
    <source>
        <dbReference type="Proteomes" id="UP000887566"/>
    </source>
</evidence>
<feature type="region of interest" description="Disordered" evidence="1">
    <location>
        <begin position="1"/>
        <end position="72"/>
    </location>
</feature>
<dbReference type="WBParaSite" id="PSAMB.scaffold4527size14329.g24531.t1">
    <property type="protein sequence ID" value="PSAMB.scaffold4527size14329.g24531.t1"/>
    <property type="gene ID" value="PSAMB.scaffold4527size14329.g24531"/>
</dbReference>
<name>A0A914WN08_9BILA</name>
<dbReference type="AlphaFoldDB" id="A0A914WN08"/>
<evidence type="ECO:0000313" key="3">
    <source>
        <dbReference type="WBParaSite" id="PSAMB.scaffold4527size14329.g24531.t1"/>
    </source>
</evidence>
<protein>
    <submittedName>
        <fullName evidence="3">Uncharacterized protein</fullName>
    </submittedName>
</protein>
<reference evidence="3" key="1">
    <citation type="submission" date="2022-11" db="UniProtKB">
        <authorList>
            <consortium name="WormBaseParasite"/>
        </authorList>
    </citation>
    <scope>IDENTIFICATION</scope>
</reference>
<feature type="compositionally biased region" description="Pro residues" evidence="1">
    <location>
        <begin position="57"/>
        <end position="68"/>
    </location>
</feature>
<evidence type="ECO:0000256" key="1">
    <source>
        <dbReference type="SAM" id="MobiDB-lite"/>
    </source>
</evidence>
<proteinExistence type="predicted"/>
<feature type="compositionally biased region" description="Gly residues" evidence="1">
    <location>
        <begin position="11"/>
        <end position="21"/>
    </location>
</feature>
<organism evidence="2 3">
    <name type="scientific">Plectus sambesii</name>
    <dbReference type="NCBI Taxonomy" id="2011161"/>
    <lineage>
        <taxon>Eukaryota</taxon>
        <taxon>Metazoa</taxon>
        <taxon>Ecdysozoa</taxon>
        <taxon>Nematoda</taxon>
        <taxon>Chromadorea</taxon>
        <taxon>Plectida</taxon>
        <taxon>Plectina</taxon>
        <taxon>Plectoidea</taxon>
        <taxon>Plectidae</taxon>
        <taxon>Plectus</taxon>
    </lineage>
</organism>
<dbReference type="Proteomes" id="UP000887566">
    <property type="component" value="Unplaced"/>
</dbReference>
<sequence>MVYPRYSRGGNSRGGPGGGGDGVRRGGVRGGSSRGVQGIIRGSARGNAQNTTRDRQPLPPPRPDPGAPTVPLTAEETGAQQLAGLLAFADTIRTQSSRWRIGARRTLQVQDAPNARGLIELLDAAEREGTLRLASLVERALLARYEVERQRLAQLRDLNAQAAAMAVAPPQPVPPEQLAQQLAAFLQLLQNPAPRP</sequence>
<keyword evidence="2" id="KW-1185">Reference proteome</keyword>